<reference evidence="2 3" key="1">
    <citation type="submission" date="2014-04" db="EMBL/GenBank/DDBJ databases">
        <title>Draft genome sequence of Bacillus azotoformans MEV2011, a (co-) denitrifying strain unable to grow in the presence of oxygen.</title>
        <authorList>
            <person name="Nielsen M."/>
            <person name="Schreiber L."/>
            <person name="Finster K."/>
            <person name="Schramm A."/>
        </authorList>
    </citation>
    <scope>NUCLEOTIDE SEQUENCE [LARGE SCALE GENOMIC DNA]</scope>
    <source>
        <strain evidence="2 3">MEV2011</strain>
    </source>
</reference>
<evidence type="ECO:0000256" key="1">
    <source>
        <dbReference type="SAM" id="MobiDB-lite"/>
    </source>
</evidence>
<dbReference type="EMBL" id="JJRY01000015">
    <property type="protein sequence ID" value="KEF37380.1"/>
    <property type="molecule type" value="Genomic_DNA"/>
</dbReference>
<gene>
    <name evidence="2" type="ORF">M670_03417</name>
</gene>
<comment type="caution">
    <text evidence="2">The sequence shown here is derived from an EMBL/GenBank/DDBJ whole genome shotgun (WGS) entry which is preliminary data.</text>
</comment>
<sequence>MLTKHSPPFLDKKKVSDGGNSPSNLGSLGVWGLDLLL</sequence>
<dbReference type="PATRIC" id="fig|1348973.3.peg.3294"/>
<accession>A0A072NVV5</accession>
<name>A0A072NVV5_SCHAZ</name>
<proteinExistence type="predicted"/>
<dbReference type="Proteomes" id="UP000027936">
    <property type="component" value="Unassembled WGS sequence"/>
</dbReference>
<organism evidence="2 3">
    <name type="scientific">Schinkia azotoformans MEV2011</name>
    <dbReference type="NCBI Taxonomy" id="1348973"/>
    <lineage>
        <taxon>Bacteria</taxon>
        <taxon>Bacillati</taxon>
        <taxon>Bacillota</taxon>
        <taxon>Bacilli</taxon>
        <taxon>Bacillales</taxon>
        <taxon>Bacillaceae</taxon>
        <taxon>Calidifontibacillus/Schinkia group</taxon>
        <taxon>Schinkia</taxon>
    </lineage>
</organism>
<feature type="region of interest" description="Disordered" evidence="1">
    <location>
        <begin position="1"/>
        <end position="25"/>
    </location>
</feature>
<dbReference type="AlphaFoldDB" id="A0A072NVV5"/>
<evidence type="ECO:0000313" key="3">
    <source>
        <dbReference type="Proteomes" id="UP000027936"/>
    </source>
</evidence>
<evidence type="ECO:0000313" key="2">
    <source>
        <dbReference type="EMBL" id="KEF37380.1"/>
    </source>
</evidence>
<protein>
    <submittedName>
        <fullName evidence="2">Uncharacterized protein</fullName>
    </submittedName>
</protein>